<dbReference type="PANTHER" id="PTHR21212:SF0">
    <property type="entry name" value="SEIPIN"/>
    <property type="match status" value="1"/>
</dbReference>
<dbReference type="GO" id="GO:0005789">
    <property type="term" value="C:endoplasmic reticulum membrane"/>
    <property type="evidence" value="ECO:0007669"/>
    <property type="project" value="UniProtKB-SubCell"/>
</dbReference>
<name>A0A3B3QYE7_9TELE</name>
<keyword evidence="5 9" id="KW-1133">Transmembrane helix</keyword>
<feature type="compositionally biased region" description="Basic and acidic residues" evidence="8">
    <location>
        <begin position="299"/>
        <end position="315"/>
    </location>
</feature>
<evidence type="ECO:0000256" key="2">
    <source>
        <dbReference type="ARBA" id="ARBA00022064"/>
    </source>
</evidence>
<proteinExistence type="predicted"/>
<keyword evidence="11" id="KW-1185">Reference proteome</keyword>
<evidence type="ECO:0000256" key="6">
    <source>
        <dbReference type="ARBA" id="ARBA00023098"/>
    </source>
</evidence>
<dbReference type="GO" id="GO:0140042">
    <property type="term" value="P:lipid droplet formation"/>
    <property type="evidence" value="ECO:0007669"/>
    <property type="project" value="UniProtKB-ARBA"/>
</dbReference>
<reference evidence="10" key="1">
    <citation type="submission" date="2025-08" db="UniProtKB">
        <authorList>
            <consortium name="Ensembl"/>
        </authorList>
    </citation>
    <scope>IDENTIFICATION</scope>
</reference>
<dbReference type="AlphaFoldDB" id="A0A3B3QYE7"/>
<dbReference type="GeneTree" id="ENSGT00390000011639"/>
<evidence type="ECO:0000256" key="9">
    <source>
        <dbReference type="SAM" id="Phobius"/>
    </source>
</evidence>
<keyword evidence="7 9" id="KW-0472">Membrane</keyword>
<dbReference type="OrthoDB" id="3990054at2759"/>
<keyword evidence="6" id="KW-0443">Lipid metabolism</keyword>
<organism evidence="10 11">
    <name type="scientific">Paramormyrops kingsleyae</name>
    <dbReference type="NCBI Taxonomy" id="1676925"/>
    <lineage>
        <taxon>Eukaryota</taxon>
        <taxon>Metazoa</taxon>
        <taxon>Chordata</taxon>
        <taxon>Craniata</taxon>
        <taxon>Vertebrata</taxon>
        <taxon>Euteleostomi</taxon>
        <taxon>Actinopterygii</taxon>
        <taxon>Neopterygii</taxon>
        <taxon>Teleostei</taxon>
        <taxon>Osteoglossocephala</taxon>
        <taxon>Osteoglossomorpha</taxon>
        <taxon>Osteoglossiformes</taxon>
        <taxon>Mormyridae</taxon>
        <taxon>Paramormyrops</taxon>
    </lineage>
</organism>
<dbReference type="GO" id="GO:0006629">
    <property type="term" value="P:lipid metabolic process"/>
    <property type="evidence" value="ECO:0007669"/>
    <property type="project" value="UniProtKB-KW"/>
</dbReference>
<dbReference type="Ensembl" id="ENSPKIT00000034609.1">
    <property type="protein sequence ID" value="ENSPKIP00000010476.1"/>
    <property type="gene ID" value="ENSPKIG00000025182.1"/>
</dbReference>
<dbReference type="STRING" id="1676925.ENSPKIP00000010476"/>
<dbReference type="Pfam" id="PF06775">
    <property type="entry name" value="Seipin"/>
    <property type="match status" value="1"/>
</dbReference>
<evidence type="ECO:0000256" key="1">
    <source>
        <dbReference type="ARBA" id="ARBA00004477"/>
    </source>
</evidence>
<evidence type="ECO:0000256" key="3">
    <source>
        <dbReference type="ARBA" id="ARBA00022692"/>
    </source>
</evidence>
<evidence type="ECO:0000256" key="7">
    <source>
        <dbReference type="ARBA" id="ARBA00023136"/>
    </source>
</evidence>
<comment type="subcellular location">
    <subcellularLocation>
        <location evidence="1">Endoplasmic reticulum membrane</location>
        <topology evidence="1">Multi-pass membrane protein</topology>
    </subcellularLocation>
</comment>
<evidence type="ECO:0000256" key="8">
    <source>
        <dbReference type="SAM" id="MobiDB-lite"/>
    </source>
</evidence>
<evidence type="ECO:0000256" key="4">
    <source>
        <dbReference type="ARBA" id="ARBA00022824"/>
    </source>
</evidence>
<dbReference type="PANTHER" id="PTHR21212">
    <property type="entry name" value="BERNARDINELLI-SEIP CONGENITAL LIPODYSTROPHY 2 HOMOLOG BSCL2 PROTEIN"/>
    <property type="match status" value="1"/>
</dbReference>
<dbReference type="Proteomes" id="UP000261540">
    <property type="component" value="Unplaced"/>
</dbReference>
<keyword evidence="3 9" id="KW-0812">Transmembrane</keyword>
<evidence type="ECO:0000313" key="10">
    <source>
        <dbReference type="Ensembl" id="ENSPKIP00000010476.1"/>
    </source>
</evidence>
<sequence length="429" mass="47784">MDASRGCQVDGGPRSGDMGSLVGPTLLWLQDVAAVMFLRARRTFLQAAILLCVLFLLLWVAIFLYGSFYYSYMPTASFSTPVHYFYRTDCVSSRSVLCSFPTANVSLLKNGRDQIMVYGQPYRISLEMEMPESPVNQDLGMFMIKMSCYTNEGQIISTISRSAMLHYRSSLLQTLGTLLFSPLLLSGMSEQKQLIEVELYPAYSENSYLPTTGAVIEIQSRRVQIYSAQLRIHAHFTGIRYLLFNFPLTSAVLGVASNFIFLSVLVLFSYLQFIWGGVWPPELVRVRVTMTDRTRRLQRRDEAQRRVINSDKVVEGSDPANGPPPETPADSPRKGDLESESPETIGSLNRGTGLPDDSGVLDFSSEDAPILFEAPEIVEATVSEEEPDPEIQDDPPEIQDDPPEIQEGASEPSDPATILRQRQGACRSS</sequence>
<evidence type="ECO:0000256" key="5">
    <source>
        <dbReference type="ARBA" id="ARBA00022989"/>
    </source>
</evidence>
<feature type="compositionally biased region" description="Acidic residues" evidence="8">
    <location>
        <begin position="382"/>
        <end position="404"/>
    </location>
</feature>
<evidence type="ECO:0000313" key="11">
    <source>
        <dbReference type="Proteomes" id="UP000261540"/>
    </source>
</evidence>
<protein>
    <recommendedName>
        <fullName evidence="2">Seipin</fullName>
    </recommendedName>
</protein>
<keyword evidence="4" id="KW-0256">Endoplasmic reticulum</keyword>
<reference evidence="10" key="2">
    <citation type="submission" date="2025-09" db="UniProtKB">
        <authorList>
            <consortium name="Ensembl"/>
        </authorList>
    </citation>
    <scope>IDENTIFICATION</scope>
</reference>
<dbReference type="InterPro" id="IPR009617">
    <property type="entry name" value="Seipin"/>
</dbReference>
<feature type="transmembrane region" description="Helical" evidence="9">
    <location>
        <begin position="241"/>
        <end position="271"/>
    </location>
</feature>
<feature type="region of interest" description="Disordered" evidence="8">
    <location>
        <begin position="299"/>
        <end position="429"/>
    </location>
</feature>
<feature type="transmembrane region" description="Helical" evidence="9">
    <location>
        <begin position="47"/>
        <end position="70"/>
    </location>
</feature>
<dbReference type="CDD" id="cd23995">
    <property type="entry name" value="Seipin_BSCL2_like"/>
    <property type="match status" value="1"/>
</dbReference>
<accession>A0A3B3QYE7</accession>